<dbReference type="RefSeq" id="WP_026989973.1">
    <property type="nucleotide sequence ID" value="NZ_AUGP01000004.1"/>
</dbReference>
<comment type="caution">
    <text evidence="1">The sequence shown here is derived from an EMBL/GenBank/DDBJ whole genome shotgun (WGS) entry which is preliminary data.</text>
</comment>
<dbReference type="EMBL" id="JRLY01000019">
    <property type="protein sequence ID" value="KGO91467.1"/>
    <property type="molecule type" value="Genomic_DNA"/>
</dbReference>
<dbReference type="AlphaFoldDB" id="A0A0A2MFJ1"/>
<accession>A0A0A2MFJ1</accession>
<organism evidence="1 2">
    <name type="scientific">Flavobacterium subsaxonicum WB 4.1-42 = DSM 21790</name>
    <dbReference type="NCBI Taxonomy" id="1121898"/>
    <lineage>
        <taxon>Bacteria</taxon>
        <taxon>Pseudomonadati</taxon>
        <taxon>Bacteroidota</taxon>
        <taxon>Flavobacteriia</taxon>
        <taxon>Flavobacteriales</taxon>
        <taxon>Flavobacteriaceae</taxon>
        <taxon>Flavobacterium</taxon>
    </lineage>
</organism>
<name>A0A0A2MFJ1_9FLAO</name>
<keyword evidence="2" id="KW-1185">Reference proteome</keyword>
<evidence type="ECO:0000313" key="2">
    <source>
        <dbReference type="Proteomes" id="UP000030111"/>
    </source>
</evidence>
<gene>
    <name evidence="1" type="ORF">Q766_17970</name>
</gene>
<dbReference type="eggNOG" id="COG0323">
    <property type="taxonomic scope" value="Bacteria"/>
</dbReference>
<reference evidence="1 2" key="1">
    <citation type="submission" date="2013-09" db="EMBL/GenBank/DDBJ databases">
        <authorList>
            <person name="Zeng Z."/>
            <person name="Chen C."/>
        </authorList>
    </citation>
    <scope>NUCLEOTIDE SEQUENCE [LARGE SCALE GENOMIC DNA]</scope>
    <source>
        <strain evidence="1 2">WB 4.1-42</strain>
    </source>
</reference>
<dbReference type="STRING" id="1121898.GCA_000422725_03892"/>
<evidence type="ECO:0008006" key="3">
    <source>
        <dbReference type="Google" id="ProtNLM"/>
    </source>
</evidence>
<protein>
    <recommendedName>
        <fullName evidence="3">ATP-binding protein</fullName>
    </recommendedName>
</protein>
<evidence type="ECO:0000313" key="1">
    <source>
        <dbReference type="EMBL" id="KGO91467.1"/>
    </source>
</evidence>
<dbReference type="Pfam" id="PF13589">
    <property type="entry name" value="HATPase_c_3"/>
    <property type="match status" value="1"/>
</dbReference>
<proteinExistence type="predicted"/>
<dbReference type="OrthoDB" id="8765545at2"/>
<dbReference type="SUPFAM" id="SSF55874">
    <property type="entry name" value="ATPase domain of HSP90 chaperone/DNA topoisomerase II/histidine kinase"/>
    <property type="match status" value="1"/>
</dbReference>
<dbReference type="Gene3D" id="3.30.565.10">
    <property type="entry name" value="Histidine kinase-like ATPase, C-terminal domain"/>
    <property type="match status" value="1"/>
</dbReference>
<dbReference type="Proteomes" id="UP000030111">
    <property type="component" value="Unassembled WGS sequence"/>
</dbReference>
<dbReference type="InterPro" id="IPR036890">
    <property type="entry name" value="HATPase_C_sf"/>
</dbReference>
<sequence length="672" mass="79091">MRHTTKITGESIATSGLPSDYRRAIAQYIWNSFDADATRVDLNFESDDLNSLVRFTISDNGTGIEMEELSETFGRFMDSKKKSSYSEITQVQGKKGKGRYSFFNFCTKAVWETVYKGIAGNLLKYEIEILKDDPQNFTTNDKAIVKNTPTGTTVAFSNFTKLSTELLENEDFYSYLCSEFGWFLYLNSANNFSIYINDILLNYNRVIADSEEDIFEIGDYSFKVNFIQWKLKFGDNFYFYFLDSVQELKYKKPTSFNRKGTEFFHSVYIESSYFDNFKEQSEKSLSLFDSVSQHDIIFKNLTTKIKKFIGDKERIFLKTYKATTLIEKFEKDSIFPRFKDNEYDQLRKRDLENVVKEIYTVQPKIFQDLKLPQSKAIVGFLNLLLDSEQRENILDIVGEIVNLSEEDRIDLASVLKQTKLAHIVTLVKFLETRFHVVAALKTLIFDLEHFTNERVHIQKLIEDNYWLFGEQYHLVSADKNFEILLNNYLDFIENNNGRKPELRKLDKKDKLKRPDIFICQQSDVPDSRSEELMVEENIIVELKRPNVVIASTQFRQIEDYLRFIADEPEFNSKQLRKWKFFIVGKSVDEYIKGLYQNQENRGKRFLVQEVGNYEIYAMTWDDLFRTFSIRHKHLIDKLEFKSAIKEKLEEKGIVLDRHASDYITETTLKKVP</sequence>